<comment type="function">
    <text evidence="7">Specifically dimethylates two adjacent adenosines (A1518 and A1519) in the loop of a conserved hairpin near the 3'-end of 16S rRNA in the 30S particle. May play a critical role in biogenesis of 30S subunits.</text>
</comment>
<dbReference type="AlphaFoldDB" id="A0A545TCE3"/>
<keyword evidence="5 7" id="KW-0949">S-adenosyl-L-methionine</keyword>
<keyword evidence="3 7" id="KW-0489">Methyltransferase</keyword>
<dbReference type="InterPro" id="IPR001737">
    <property type="entry name" value="KsgA/Erm"/>
</dbReference>
<organism evidence="10 11">
    <name type="scientific">Aliikangiella marina</name>
    <dbReference type="NCBI Taxonomy" id="1712262"/>
    <lineage>
        <taxon>Bacteria</taxon>
        <taxon>Pseudomonadati</taxon>
        <taxon>Pseudomonadota</taxon>
        <taxon>Gammaproteobacteria</taxon>
        <taxon>Oceanospirillales</taxon>
        <taxon>Pleioneaceae</taxon>
        <taxon>Aliikangiella</taxon>
    </lineage>
</organism>
<dbReference type="EMBL" id="VIKR01000002">
    <property type="protein sequence ID" value="TQV74856.1"/>
    <property type="molecule type" value="Genomic_DNA"/>
</dbReference>
<evidence type="ECO:0000256" key="5">
    <source>
        <dbReference type="ARBA" id="ARBA00022691"/>
    </source>
</evidence>
<dbReference type="GO" id="GO:0005829">
    <property type="term" value="C:cytosol"/>
    <property type="evidence" value="ECO:0007669"/>
    <property type="project" value="TreeGrafter"/>
</dbReference>
<feature type="binding site" evidence="7 8">
    <location>
        <position position="111"/>
    </location>
    <ligand>
        <name>S-adenosyl-L-methionine</name>
        <dbReference type="ChEBI" id="CHEBI:59789"/>
    </ligand>
</feature>
<evidence type="ECO:0000256" key="2">
    <source>
        <dbReference type="ARBA" id="ARBA00022552"/>
    </source>
</evidence>
<feature type="binding site" evidence="7 8">
    <location>
        <position position="20"/>
    </location>
    <ligand>
        <name>S-adenosyl-L-methionine</name>
        <dbReference type="ChEBI" id="CHEBI:59789"/>
    </ligand>
</feature>
<keyword evidence="2 7" id="KW-0698">rRNA processing</keyword>
<dbReference type="Proteomes" id="UP000317839">
    <property type="component" value="Unassembled WGS sequence"/>
</dbReference>
<comment type="similarity">
    <text evidence="7">Belongs to the class I-like SAM-binding methyltransferase superfamily. rRNA adenine N(6)-methyltransferase family. RsmA subfamily.</text>
</comment>
<dbReference type="FunFam" id="1.10.8.100:FF:000001">
    <property type="entry name" value="Ribosomal RNA small subunit methyltransferase A"/>
    <property type="match status" value="1"/>
</dbReference>
<dbReference type="PANTHER" id="PTHR11727:SF7">
    <property type="entry name" value="DIMETHYLADENOSINE TRANSFERASE-RELATED"/>
    <property type="match status" value="1"/>
</dbReference>
<dbReference type="CDD" id="cd02440">
    <property type="entry name" value="AdoMet_MTases"/>
    <property type="match status" value="1"/>
</dbReference>
<feature type="binding site" evidence="7 8">
    <location>
        <position position="66"/>
    </location>
    <ligand>
        <name>S-adenosyl-L-methionine</name>
        <dbReference type="ChEBI" id="CHEBI:59789"/>
    </ligand>
</feature>
<keyword evidence="11" id="KW-1185">Reference proteome</keyword>
<dbReference type="PANTHER" id="PTHR11727">
    <property type="entry name" value="DIMETHYLADENOSINE TRANSFERASE"/>
    <property type="match status" value="1"/>
</dbReference>
<proteinExistence type="inferred from homology"/>
<evidence type="ECO:0000259" key="9">
    <source>
        <dbReference type="SMART" id="SM00650"/>
    </source>
</evidence>
<dbReference type="OrthoDB" id="9814755at2"/>
<feature type="binding site" evidence="7 8">
    <location>
        <position position="18"/>
    </location>
    <ligand>
        <name>S-adenosyl-L-methionine</name>
        <dbReference type="ChEBI" id="CHEBI:59789"/>
    </ligand>
</feature>
<evidence type="ECO:0000256" key="8">
    <source>
        <dbReference type="PROSITE-ProRule" id="PRU01026"/>
    </source>
</evidence>
<accession>A0A545TCE3</accession>
<comment type="catalytic activity">
    <reaction evidence="7">
        <text>adenosine(1518)/adenosine(1519) in 16S rRNA + 4 S-adenosyl-L-methionine = N(6)-dimethyladenosine(1518)/N(6)-dimethyladenosine(1519) in 16S rRNA + 4 S-adenosyl-L-homocysteine + 4 H(+)</text>
        <dbReference type="Rhea" id="RHEA:19609"/>
        <dbReference type="Rhea" id="RHEA-COMP:10232"/>
        <dbReference type="Rhea" id="RHEA-COMP:10233"/>
        <dbReference type="ChEBI" id="CHEBI:15378"/>
        <dbReference type="ChEBI" id="CHEBI:57856"/>
        <dbReference type="ChEBI" id="CHEBI:59789"/>
        <dbReference type="ChEBI" id="CHEBI:74411"/>
        <dbReference type="ChEBI" id="CHEBI:74493"/>
        <dbReference type="EC" id="2.1.1.182"/>
    </reaction>
</comment>
<protein>
    <recommendedName>
        <fullName evidence="7">Ribosomal RNA small subunit methyltransferase A</fullName>
        <ecNumber evidence="7">2.1.1.182</ecNumber>
    </recommendedName>
    <alternativeName>
        <fullName evidence="7">16S rRNA (adenine(1518)-N(6)/adenine(1519)-N(6))-dimethyltransferase</fullName>
    </alternativeName>
    <alternativeName>
        <fullName evidence="7">16S rRNA dimethyladenosine transferase</fullName>
    </alternativeName>
    <alternativeName>
        <fullName evidence="7">16S rRNA dimethylase</fullName>
    </alternativeName>
    <alternativeName>
        <fullName evidence="7">S-adenosylmethionine-6-N', N'-adenosyl(rRNA) dimethyltransferase</fullName>
    </alternativeName>
</protein>
<gene>
    <name evidence="7 10" type="primary">rsmA</name>
    <name evidence="7" type="synonym">ksgA</name>
    <name evidence="10" type="ORF">FLL45_07805</name>
</gene>
<dbReference type="InterPro" id="IPR020598">
    <property type="entry name" value="rRNA_Ade_methylase_Trfase_N"/>
</dbReference>
<feature type="binding site" evidence="7 8">
    <location>
        <position position="91"/>
    </location>
    <ligand>
        <name>S-adenosyl-L-methionine</name>
        <dbReference type="ChEBI" id="CHEBI:59789"/>
    </ligand>
</feature>
<dbReference type="Gene3D" id="1.10.8.100">
    <property type="entry name" value="Ribosomal RNA adenine dimethylase-like, domain 2"/>
    <property type="match status" value="1"/>
</dbReference>
<evidence type="ECO:0000256" key="6">
    <source>
        <dbReference type="ARBA" id="ARBA00022884"/>
    </source>
</evidence>
<dbReference type="SMART" id="SM00650">
    <property type="entry name" value="rADc"/>
    <property type="match status" value="1"/>
</dbReference>
<evidence type="ECO:0000313" key="10">
    <source>
        <dbReference type="EMBL" id="TQV74856.1"/>
    </source>
</evidence>
<dbReference type="Gene3D" id="3.40.50.150">
    <property type="entry name" value="Vaccinia Virus protein VP39"/>
    <property type="match status" value="1"/>
</dbReference>
<dbReference type="InterPro" id="IPR029063">
    <property type="entry name" value="SAM-dependent_MTases_sf"/>
</dbReference>
<dbReference type="HAMAP" id="MF_00607">
    <property type="entry name" value="16SrRNA_methyltr_A"/>
    <property type="match status" value="1"/>
</dbReference>
<name>A0A545TCE3_9GAMM</name>
<dbReference type="InterPro" id="IPR020596">
    <property type="entry name" value="rRNA_Ade_Mease_Trfase_CS"/>
</dbReference>
<reference evidence="10 11" key="1">
    <citation type="submission" date="2019-06" db="EMBL/GenBank/DDBJ databases">
        <title>Draft genome of Aliikangiella marina GYP-15.</title>
        <authorList>
            <person name="Wang G."/>
        </authorList>
    </citation>
    <scope>NUCLEOTIDE SEQUENCE [LARGE SCALE GENOMIC DNA]</scope>
    <source>
        <strain evidence="10 11">GYP-15</strain>
    </source>
</reference>
<evidence type="ECO:0000256" key="4">
    <source>
        <dbReference type="ARBA" id="ARBA00022679"/>
    </source>
</evidence>
<evidence type="ECO:0000256" key="3">
    <source>
        <dbReference type="ARBA" id="ARBA00022603"/>
    </source>
</evidence>
<dbReference type="PROSITE" id="PS51689">
    <property type="entry name" value="SAM_RNA_A_N6_MT"/>
    <property type="match status" value="1"/>
</dbReference>
<dbReference type="NCBIfam" id="TIGR00755">
    <property type="entry name" value="ksgA"/>
    <property type="match status" value="1"/>
</dbReference>
<feature type="binding site" evidence="7 8">
    <location>
        <position position="45"/>
    </location>
    <ligand>
        <name>S-adenosyl-L-methionine</name>
        <dbReference type="ChEBI" id="CHEBI:59789"/>
    </ligand>
</feature>
<keyword evidence="4 7" id="KW-0808">Transferase</keyword>
<evidence type="ECO:0000313" key="11">
    <source>
        <dbReference type="Proteomes" id="UP000317839"/>
    </source>
</evidence>
<dbReference type="EC" id="2.1.1.182" evidence="7"/>
<dbReference type="InterPro" id="IPR011530">
    <property type="entry name" value="rRNA_adenine_dimethylase"/>
</dbReference>
<dbReference type="PROSITE" id="PS01131">
    <property type="entry name" value="RRNA_A_DIMETH"/>
    <property type="match status" value="1"/>
</dbReference>
<dbReference type="GO" id="GO:0003723">
    <property type="term" value="F:RNA binding"/>
    <property type="evidence" value="ECO:0007669"/>
    <property type="project" value="UniProtKB-UniRule"/>
</dbReference>
<evidence type="ECO:0000256" key="1">
    <source>
        <dbReference type="ARBA" id="ARBA00022490"/>
    </source>
</evidence>
<keyword evidence="6 7" id="KW-0694">RNA-binding</keyword>
<dbReference type="SUPFAM" id="SSF53335">
    <property type="entry name" value="S-adenosyl-L-methionine-dependent methyltransferases"/>
    <property type="match status" value="1"/>
</dbReference>
<comment type="caution">
    <text evidence="10">The sequence shown here is derived from an EMBL/GenBank/DDBJ whole genome shotgun (WGS) entry which is preliminary data.</text>
</comment>
<dbReference type="GO" id="GO:0052908">
    <property type="term" value="F:16S rRNA (adenine(1518)-N(6)/adenine(1519)-N(6))-dimethyltransferase activity"/>
    <property type="evidence" value="ECO:0007669"/>
    <property type="project" value="UniProtKB-EC"/>
</dbReference>
<dbReference type="Pfam" id="PF00398">
    <property type="entry name" value="RrnaAD"/>
    <property type="match status" value="1"/>
</dbReference>
<dbReference type="InterPro" id="IPR023165">
    <property type="entry name" value="rRNA_Ade_diMease-like_C"/>
</dbReference>
<evidence type="ECO:0000256" key="7">
    <source>
        <dbReference type="HAMAP-Rule" id="MF_00607"/>
    </source>
</evidence>
<feature type="domain" description="Ribosomal RNA adenine methylase transferase N-terminal" evidence="9">
    <location>
        <begin position="25"/>
        <end position="202"/>
    </location>
</feature>
<sequence length="273" mass="31013">MKPFNPNQHQAKKRFGQNFLTDQGIIDRIVKGIQPKQGDNLLEIGPGLGALTRHVLPSVGKMTVIELDHDVIPKLKFNCDGLGELDIVQQDALKADFSQFAQEKPLRVIGNLPYNISTPILFHLFKHLEVSDENQGIQDMHFMLQKEVIDRIVAQPGSKAFGRLTVMTRYYCDAQYLFTVPPSAFSPPPKVDSAIVRLTPKRERLPLEDYAVFSAMVSEAFNMRRKTVRNVWKKRLDDQAFESLGILPTLRPENLNLENFVDAANWVSRNSSR</sequence>
<keyword evidence="1 7" id="KW-0963">Cytoplasm</keyword>
<comment type="subcellular location">
    <subcellularLocation>
        <location evidence="7">Cytoplasm</location>
    </subcellularLocation>
</comment>
<dbReference type="RefSeq" id="WP_142941474.1">
    <property type="nucleotide sequence ID" value="NZ_VIKR01000002.1"/>
</dbReference>